<dbReference type="Proteomes" id="UP001205919">
    <property type="component" value="Unassembled WGS sequence"/>
</dbReference>
<organism evidence="1 2">
    <name type="scientific">Cloacibacillus evryensis</name>
    <dbReference type="NCBI Taxonomy" id="508460"/>
    <lineage>
        <taxon>Bacteria</taxon>
        <taxon>Thermotogati</taxon>
        <taxon>Synergistota</taxon>
        <taxon>Synergistia</taxon>
        <taxon>Synergistales</taxon>
        <taxon>Synergistaceae</taxon>
        <taxon>Cloacibacillus</taxon>
    </lineage>
</organism>
<dbReference type="RefSeq" id="WP_256181609.1">
    <property type="nucleotide sequence ID" value="NZ_JANFYT010000006.1"/>
</dbReference>
<accession>A0AAW5K102</accession>
<comment type="caution">
    <text evidence="1">The sequence shown here is derived from an EMBL/GenBank/DDBJ whole genome shotgun (WGS) entry which is preliminary data.</text>
</comment>
<dbReference type="AlphaFoldDB" id="A0AAW5K102"/>
<name>A0AAW5K102_9BACT</name>
<reference evidence="1 2" key="1">
    <citation type="submission" date="2022-06" db="EMBL/GenBank/DDBJ databases">
        <title>Isolation of gut microbiota from human fecal samples.</title>
        <authorList>
            <person name="Pamer E.G."/>
            <person name="Barat B."/>
            <person name="Waligurski E."/>
            <person name="Medina S."/>
            <person name="Paddock L."/>
            <person name="Mostad J."/>
        </authorList>
    </citation>
    <scope>NUCLEOTIDE SEQUENCE [LARGE SCALE GENOMIC DNA]</scope>
    <source>
        <strain evidence="1 2">DFI.9.90</strain>
    </source>
</reference>
<keyword evidence="2" id="KW-1185">Reference proteome</keyword>
<evidence type="ECO:0000313" key="2">
    <source>
        <dbReference type="Proteomes" id="UP001205919"/>
    </source>
</evidence>
<gene>
    <name evidence="1" type="ORF">NE630_03940</name>
</gene>
<sequence length="90" mass="9656">MTELTRANKLTAPTRDTHASWTANNPVLPEGVLAITKDRLYTGSVEYMIGDGVTAYTALAKFGAAGKIYFGSATDAEITALLKPGDMYIR</sequence>
<dbReference type="SUPFAM" id="SSF69349">
    <property type="entry name" value="Phage fibre proteins"/>
    <property type="match status" value="1"/>
</dbReference>
<proteinExistence type="predicted"/>
<evidence type="ECO:0000313" key="1">
    <source>
        <dbReference type="EMBL" id="MCQ4813576.1"/>
    </source>
</evidence>
<dbReference type="EMBL" id="JANFYT010000006">
    <property type="protein sequence ID" value="MCQ4813576.1"/>
    <property type="molecule type" value="Genomic_DNA"/>
</dbReference>
<protein>
    <submittedName>
        <fullName evidence="1">Uncharacterized protein</fullName>
    </submittedName>
</protein>